<dbReference type="EMBL" id="CP024700">
    <property type="protein sequence ID" value="ATV61301.1"/>
    <property type="molecule type" value="Genomic_DNA"/>
</dbReference>
<evidence type="ECO:0000313" key="2">
    <source>
        <dbReference type="Proteomes" id="UP000228552"/>
    </source>
</evidence>
<protein>
    <submittedName>
        <fullName evidence="1">Uncharacterized protein</fullName>
    </submittedName>
</protein>
<keyword evidence="2" id="KW-1185">Reference proteome</keyword>
<evidence type="ECO:0000313" key="1">
    <source>
        <dbReference type="EMBL" id="ATV61301.1"/>
    </source>
</evidence>
<dbReference type="Proteomes" id="UP000228552">
    <property type="component" value="Chromosome"/>
</dbReference>
<name>A0AAD0ALM2_9FUSO</name>
<organism evidence="1 2">
    <name type="scientific">Fusobacterium pseudoperiodonticum</name>
    <dbReference type="NCBI Taxonomy" id="2663009"/>
    <lineage>
        <taxon>Bacteria</taxon>
        <taxon>Fusobacteriati</taxon>
        <taxon>Fusobacteriota</taxon>
        <taxon>Fusobacteriia</taxon>
        <taxon>Fusobacteriales</taxon>
        <taxon>Fusobacteriaceae</taxon>
        <taxon>Fusobacterium</taxon>
    </lineage>
</organism>
<dbReference type="AlphaFoldDB" id="A0AAD0ALM2"/>
<proteinExistence type="predicted"/>
<reference evidence="1 2" key="1">
    <citation type="submission" date="2017-11" db="EMBL/GenBank/DDBJ databases">
        <title>Genome sequencing of Fusobacterium periodonticum KCOM 1263.</title>
        <authorList>
            <person name="Kook J.-K."/>
            <person name="Park S.-N."/>
            <person name="Lim Y.K."/>
        </authorList>
    </citation>
    <scope>NUCLEOTIDE SEQUENCE [LARGE SCALE GENOMIC DNA]</scope>
    <source>
        <strain evidence="1 2">KCOM 1263</strain>
    </source>
</reference>
<dbReference type="RefSeq" id="WP_099987298.1">
    <property type="nucleotide sequence ID" value="NZ_CP024700.1"/>
</dbReference>
<gene>
    <name evidence="1" type="ORF">CTM74_05350</name>
</gene>
<accession>A0AAD0ALM2</accession>
<sequence>MAKKIIVIIFSVLIFNACSMIDKQYKYYPIIENNKIHIVGYLNNQYDENSPLSVLKIEDKKNGTHVNHKIKLLDSTIKIVKDGKEYIIPYSKLEDYDEIYIYIRILKNGVNITDDEFVVYLGKIELDTGEIIKLPPLRLKKYVYITKGSILNTINPNGKFDQYYNTVEEYKKNGWKEE</sequence>